<accession>A0A9D2RD46</accession>
<feature type="transmembrane region" description="Helical" evidence="6">
    <location>
        <begin position="318"/>
        <end position="339"/>
    </location>
</feature>
<feature type="transmembrane region" description="Helical" evidence="6">
    <location>
        <begin position="21"/>
        <end position="41"/>
    </location>
</feature>
<dbReference type="PIRSF" id="PIRSF038958">
    <property type="entry name" value="PG_synth_SpoVB"/>
    <property type="match status" value="1"/>
</dbReference>
<comment type="caution">
    <text evidence="7">The sequence shown here is derived from an EMBL/GenBank/DDBJ whole genome shotgun (WGS) entry which is preliminary data.</text>
</comment>
<dbReference type="InterPro" id="IPR050833">
    <property type="entry name" value="Poly_Biosynth_Transport"/>
</dbReference>
<dbReference type="AlphaFoldDB" id="A0A9D2RD46"/>
<evidence type="ECO:0000256" key="2">
    <source>
        <dbReference type="ARBA" id="ARBA00022475"/>
    </source>
</evidence>
<dbReference type="EMBL" id="DWUU01000008">
    <property type="protein sequence ID" value="HJD41575.1"/>
    <property type="molecule type" value="Genomic_DNA"/>
</dbReference>
<keyword evidence="4 6" id="KW-1133">Transmembrane helix</keyword>
<dbReference type="GO" id="GO:0005886">
    <property type="term" value="C:plasma membrane"/>
    <property type="evidence" value="ECO:0007669"/>
    <property type="project" value="UniProtKB-SubCell"/>
</dbReference>
<feature type="transmembrane region" description="Helical" evidence="6">
    <location>
        <begin position="53"/>
        <end position="76"/>
    </location>
</feature>
<feature type="transmembrane region" description="Helical" evidence="6">
    <location>
        <begin position="173"/>
        <end position="193"/>
    </location>
</feature>
<proteinExistence type="predicted"/>
<dbReference type="Proteomes" id="UP000823909">
    <property type="component" value="Unassembled WGS sequence"/>
</dbReference>
<feature type="transmembrane region" description="Helical" evidence="6">
    <location>
        <begin position="254"/>
        <end position="275"/>
    </location>
</feature>
<keyword evidence="5 6" id="KW-0472">Membrane</keyword>
<dbReference type="Pfam" id="PF01943">
    <property type="entry name" value="Polysacc_synt"/>
    <property type="match status" value="1"/>
</dbReference>
<feature type="transmembrane region" description="Helical" evidence="6">
    <location>
        <begin position="444"/>
        <end position="462"/>
    </location>
</feature>
<gene>
    <name evidence="7" type="ORF">H9910_00985</name>
</gene>
<dbReference type="InterPro" id="IPR024923">
    <property type="entry name" value="PG_synth_SpoVB"/>
</dbReference>
<feature type="transmembrane region" description="Helical" evidence="6">
    <location>
        <begin position="508"/>
        <end position="527"/>
    </location>
</feature>
<feature type="transmembrane region" description="Helical" evidence="6">
    <location>
        <begin position="133"/>
        <end position="152"/>
    </location>
</feature>
<feature type="transmembrane region" description="Helical" evidence="6">
    <location>
        <begin position="387"/>
        <end position="408"/>
    </location>
</feature>
<sequence length="573" mass="61590">MSDTPKKNKRKTAGGDYIVQGSILAAAAMISKVIGVVYRIPLTNILGDEGNGYYGYAFQVYAFALMLSCLSLPTAVSKLVSARRAMNQQRNAFRAFIGSLVFAAVVAFIIALAIFLGAGIISEHMMKAPLSRYALRVLAPGLLVVAVMAVIRGYFQGLGTMVPTAVSQVVEQIINAVISIVGASVLFGVGSRLGEESGEDLLGPAFGAAGGTLGTVTGALAGLIFLLFVLWLSRGVIRKRLRRDRSEQTESYSHIVKALLLTAVPIIFSTAIYNINQIIDLTVFNHVMDAQGFAESEYIALQGIYTGKYDPLINVPMAIPNALCTSLVPSLTMVVIAGVRKKVHSQIGQILRLTTILTIPSCIGFLVLASPLMVLLYNDPSATPANLLMLGAVVIVLYGWASISNSVLHGLNYMSSPAKHAAIALVVHLIAFVIMLVVFRMNVYALPASNIVFALVMCYLNQRKIRQVCGYRIDFKDLFLKPLIASAVMGVITYFIHLGLDTLIGGRVIPTVIAILIAIVIYVVLILKLGAMSEDDILALPMGARILRGCRKIRLIPEPSGETGEDEGSEEDE</sequence>
<dbReference type="CDD" id="cd13124">
    <property type="entry name" value="MATE_SpoVB_like"/>
    <property type="match status" value="1"/>
</dbReference>
<comment type="subcellular location">
    <subcellularLocation>
        <location evidence="1">Cell membrane</location>
        <topology evidence="1">Multi-pass membrane protein</topology>
    </subcellularLocation>
</comment>
<name>A0A9D2RD46_9FIRM</name>
<feature type="transmembrane region" description="Helical" evidence="6">
    <location>
        <begin position="205"/>
        <end position="233"/>
    </location>
</feature>
<evidence type="ECO:0000256" key="3">
    <source>
        <dbReference type="ARBA" id="ARBA00022692"/>
    </source>
</evidence>
<organism evidence="7 8">
    <name type="scientific">Candidatus Mediterraneibacter quadrami</name>
    <dbReference type="NCBI Taxonomy" id="2838684"/>
    <lineage>
        <taxon>Bacteria</taxon>
        <taxon>Bacillati</taxon>
        <taxon>Bacillota</taxon>
        <taxon>Clostridia</taxon>
        <taxon>Lachnospirales</taxon>
        <taxon>Lachnospiraceae</taxon>
        <taxon>Mediterraneibacter</taxon>
    </lineage>
</organism>
<evidence type="ECO:0000256" key="1">
    <source>
        <dbReference type="ARBA" id="ARBA00004651"/>
    </source>
</evidence>
<dbReference type="PANTHER" id="PTHR30250:SF21">
    <property type="entry name" value="LIPID II FLIPPASE MURJ"/>
    <property type="match status" value="1"/>
</dbReference>
<evidence type="ECO:0000313" key="8">
    <source>
        <dbReference type="Proteomes" id="UP000823909"/>
    </source>
</evidence>
<feature type="transmembrane region" description="Helical" evidence="6">
    <location>
        <begin position="96"/>
        <end position="121"/>
    </location>
</feature>
<evidence type="ECO:0000256" key="6">
    <source>
        <dbReference type="SAM" id="Phobius"/>
    </source>
</evidence>
<keyword evidence="3 6" id="KW-0812">Transmembrane</keyword>
<reference evidence="7" key="1">
    <citation type="journal article" date="2021" name="PeerJ">
        <title>Extensive microbial diversity within the chicken gut microbiome revealed by metagenomics and culture.</title>
        <authorList>
            <person name="Gilroy R."/>
            <person name="Ravi A."/>
            <person name="Getino M."/>
            <person name="Pursley I."/>
            <person name="Horton D.L."/>
            <person name="Alikhan N.F."/>
            <person name="Baker D."/>
            <person name="Gharbi K."/>
            <person name="Hall N."/>
            <person name="Watson M."/>
            <person name="Adriaenssens E.M."/>
            <person name="Foster-Nyarko E."/>
            <person name="Jarju S."/>
            <person name="Secka A."/>
            <person name="Antonio M."/>
            <person name="Oren A."/>
            <person name="Chaudhuri R.R."/>
            <person name="La Ragione R."/>
            <person name="Hildebrand F."/>
            <person name="Pallen M.J."/>
        </authorList>
    </citation>
    <scope>NUCLEOTIDE SEQUENCE</scope>
    <source>
        <strain evidence="7">ChiBcec15-3976</strain>
    </source>
</reference>
<feature type="transmembrane region" description="Helical" evidence="6">
    <location>
        <begin position="420"/>
        <end position="438"/>
    </location>
</feature>
<protein>
    <submittedName>
        <fullName evidence="7">Polysaccharide biosynthesis protein</fullName>
    </submittedName>
</protein>
<dbReference type="InterPro" id="IPR002797">
    <property type="entry name" value="Polysacc_synth"/>
</dbReference>
<feature type="transmembrane region" description="Helical" evidence="6">
    <location>
        <begin position="351"/>
        <end position="375"/>
    </location>
</feature>
<dbReference type="PANTHER" id="PTHR30250">
    <property type="entry name" value="PST FAMILY PREDICTED COLANIC ACID TRANSPORTER"/>
    <property type="match status" value="1"/>
</dbReference>
<feature type="transmembrane region" description="Helical" evidence="6">
    <location>
        <begin position="478"/>
        <end position="496"/>
    </location>
</feature>
<evidence type="ECO:0000313" key="7">
    <source>
        <dbReference type="EMBL" id="HJD41575.1"/>
    </source>
</evidence>
<evidence type="ECO:0000256" key="5">
    <source>
        <dbReference type="ARBA" id="ARBA00023136"/>
    </source>
</evidence>
<evidence type="ECO:0000256" key="4">
    <source>
        <dbReference type="ARBA" id="ARBA00022989"/>
    </source>
</evidence>
<reference evidence="7" key="2">
    <citation type="submission" date="2021-04" db="EMBL/GenBank/DDBJ databases">
        <authorList>
            <person name="Gilroy R."/>
        </authorList>
    </citation>
    <scope>NUCLEOTIDE SEQUENCE</scope>
    <source>
        <strain evidence="7">ChiBcec15-3976</strain>
    </source>
</reference>
<keyword evidence="2" id="KW-1003">Cell membrane</keyword>